<proteinExistence type="predicted"/>
<protein>
    <submittedName>
        <fullName evidence="2">Uncharacterized protein</fullName>
    </submittedName>
</protein>
<accession>A0A388LEV6</accession>
<evidence type="ECO:0000313" key="3">
    <source>
        <dbReference type="Proteomes" id="UP000265515"/>
    </source>
</evidence>
<reference evidence="2 3" key="1">
    <citation type="journal article" date="2018" name="Cell">
        <title>The Chara Genome: Secondary Complexity and Implications for Plant Terrestrialization.</title>
        <authorList>
            <person name="Nishiyama T."/>
            <person name="Sakayama H."/>
            <person name="Vries J.D."/>
            <person name="Buschmann H."/>
            <person name="Saint-Marcoux D."/>
            <person name="Ullrich K.K."/>
            <person name="Haas F.B."/>
            <person name="Vanderstraeten L."/>
            <person name="Becker D."/>
            <person name="Lang D."/>
            <person name="Vosolsobe S."/>
            <person name="Rombauts S."/>
            <person name="Wilhelmsson P.K.I."/>
            <person name="Janitza P."/>
            <person name="Kern R."/>
            <person name="Heyl A."/>
            <person name="Rumpler F."/>
            <person name="Villalobos L.I.A.C."/>
            <person name="Clay J.M."/>
            <person name="Skokan R."/>
            <person name="Toyoda A."/>
            <person name="Suzuki Y."/>
            <person name="Kagoshima H."/>
            <person name="Schijlen E."/>
            <person name="Tajeshwar N."/>
            <person name="Catarino B."/>
            <person name="Hetherington A.J."/>
            <person name="Saltykova A."/>
            <person name="Bonnot C."/>
            <person name="Breuninger H."/>
            <person name="Symeonidi A."/>
            <person name="Radhakrishnan G.V."/>
            <person name="Van Nieuwerburgh F."/>
            <person name="Deforce D."/>
            <person name="Chang C."/>
            <person name="Karol K.G."/>
            <person name="Hedrich R."/>
            <person name="Ulvskov P."/>
            <person name="Glockner G."/>
            <person name="Delwiche C.F."/>
            <person name="Petrasek J."/>
            <person name="Van de Peer Y."/>
            <person name="Friml J."/>
            <person name="Beilby M."/>
            <person name="Dolan L."/>
            <person name="Kohara Y."/>
            <person name="Sugano S."/>
            <person name="Fujiyama A."/>
            <person name="Delaux P.-M."/>
            <person name="Quint M."/>
            <person name="TheiBen G."/>
            <person name="Hagemann M."/>
            <person name="Harholt J."/>
            <person name="Dunand C."/>
            <person name="Zachgo S."/>
            <person name="Langdale J."/>
            <person name="Maumus F."/>
            <person name="Straeten D.V.D."/>
            <person name="Gould S.B."/>
            <person name="Rensing S.A."/>
        </authorList>
    </citation>
    <scope>NUCLEOTIDE SEQUENCE [LARGE SCALE GENOMIC DNA]</scope>
    <source>
        <strain evidence="2 3">S276</strain>
    </source>
</reference>
<dbReference type="AlphaFoldDB" id="A0A388LEV6"/>
<feature type="compositionally biased region" description="Basic and acidic residues" evidence="1">
    <location>
        <begin position="22"/>
        <end position="37"/>
    </location>
</feature>
<name>A0A388LEV6_CHABU</name>
<sequence length="173" mass="17611">MGTLATGKSVHKRDRGGDGGGEEERSRLQPSTDKDEREVHWARFWSKGRERRRDCEVLCIGAAGQEAAAVKTKLGGITVRETAVLKTAAVETAAVETAAAETGAVETGAMETAAMETAAVDTAAVETAAVDTAAVETAAVETATMDTAAVETAGVETAAMETAVAADEQAGAG</sequence>
<dbReference type="Gramene" id="GBG80835">
    <property type="protein sequence ID" value="GBG80835"/>
    <property type="gene ID" value="CBR_g31391"/>
</dbReference>
<gene>
    <name evidence="2" type="ORF">CBR_g31391</name>
</gene>
<comment type="caution">
    <text evidence="2">The sequence shown here is derived from an EMBL/GenBank/DDBJ whole genome shotgun (WGS) entry which is preliminary data.</text>
</comment>
<evidence type="ECO:0000256" key="1">
    <source>
        <dbReference type="SAM" id="MobiDB-lite"/>
    </source>
</evidence>
<evidence type="ECO:0000313" key="2">
    <source>
        <dbReference type="EMBL" id="GBG80835.1"/>
    </source>
</evidence>
<dbReference type="Proteomes" id="UP000265515">
    <property type="component" value="Unassembled WGS sequence"/>
</dbReference>
<feature type="region of interest" description="Disordered" evidence="1">
    <location>
        <begin position="1"/>
        <end position="37"/>
    </location>
</feature>
<organism evidence="2 3">
    <name type="scientific">Chara braunii</name>
    <name type="common">Braun's stonewort</name>
    <dbReference type="NCBI Taxonomy" id="69332"/>
    <lineage>
        <taxon>Eukaryota</taxon>
        <taxon>Viridiplantae</taxon>
        <taxon>Streptophyta</taxon>
        <taxon>Charophyceae</taxon>
        <taxon>Charales</taxon>
        <taxon>Characeae</taxon>
        <taxon>Chara</taxon>
    </lineage>
</organism>
<keyword evidence="3" id="KW-1185">Reference proteome</keyword>
<dbReference type="EMBL" id="BFEA01000358">
    <property type="protein sequence ID" value="GBG80835.1"/>
    <property type="molecule type" value="Genomic_DNA"/>
</dbReference>